<proteinExistence type="predicted"/>
<accession>K0SI13</accession>
<feature type="region of interest" description="Disordered" evidence="1">
    <location>
        <begin position="94"/>
        <end position="113"/>
    </location>
</feature>
<keyword evidence="3" id="KW-1185">Reference proteome</keyword>
<name>K0SI13_THAOC</name>
<organism evidence="2 3">
    <name type="scientific">Thalassiosira oceanica</name>
    <name type="common">Marine diatom</name>
    <dbReference type="NCBI Taxonomy" id="159749"/>
    <lineage>
        <taxon>Eukaryota</taxon>
        <taxon>Sar</taxon>
        <taxon>Stramenopiles</taxon>
        <taxon>Ochrophyta</taxon>
        <taxon>Bacillariophyta</taxon>
        <taxon>Coscinodiscophyceae</taxon>
        <taxon>Thalassiosirophycidae</taxon>
        <taxon>Thalassiosirales</taxon>
        <taxon>Thalassiosiraceae</taxon>
        <taxon>Thalassiosira</taxon>
    </lineage>
</organism>
<evidence type="ECO:0000313" key="2">
    <source>
        <dbReference type="EMBL" id="EJK65808.1"/>
    </source>
</evidence>
<dbReference type="Proteomes" id="UP000266841">
    <property type="component" value="Unassembled WGS sequence"/>
</dbReference>
<comment type="caution">
    <text evidence="2">The sequence shown here is derived from an EMBL/GenBank/DDBJ whole genome shotgun (WGS) entry which is preliminary data.</text>
</comment>
<feature type="compositionally biased region" description="Basic residues" evidence="1">
    <location>
        <begin position="294"/>
        <end position="317"/>
    </location>
</feature>
<evidence type="ECO:0000313" key="3">
    <source>
        <dbReference type="Proteomes" id="UP000266841"/>
    </source>
</evidence>
<feature type="compositionally biased region" description="Low complexity" evidence="1">
    <location>
        <begin position="517"/>
        <end position="527"/>
    </location>
</feature>
<sequence length="584" mass="64860">MALRAAPLKVVANLEYRKEIQSSTLLRRQHQPVHVTMLVKIDNKGGEAERRASTTLHSSTLACPSKPGVLLRDVIELDLNATATARAAAEADAPCAAAKSNPDSTESPGVAELQPKPKLNWEHSTPEMKDTMMRRRANNSIPESCIGGLTQELHTHGAMIMSRRGVAGAVSDARRNSIMGMRPVYMSTAVECKIGSRSKTRYIMRRREMRARRKKAQQKTLAESLAKAFELYKLYYESPNIVKDEDEVDNWLANIDTKAPWTRRAIPRGAGGGVVRRLLRRRVRDTGAAARAACGRRRTRRGGRRRRPRRRRRRLARTGRDGVRGGPAGVRPAGVGAGRAQGRGRGGRYEDYEEYDAADESPSRVAEKPPAYCYYRDQSGAPPGSLHSASSGVVPSFLQDRPDPPYPEGDDESCDVKEELHWCQGEVRKILSVAKDNKAASFQVEWDAMADMIGEFTKKTTSDVELKSAKFTKVSDGGWRYDLGLVVLDVDIVEAKPKMKSEQTGVKQKKEEEGEGEIWWMSWGEAPEAPKEKEKKKEEEEERRGGEKRRRKRGDTAKQTLIVGGNEFTPGSSGSGQSAVLSHQ</sequence>
<reference evidence="2 3" key="1">
    <citation type="journal article" date="2012" name="Genome Biol.">
        <title>Genome and low-iron response of an oceanic diatom adapted to chronic iron limitation.</title>
        <authorList>
            <person name="Lommer M."/>
            <person name="Specht M."/>
            <person name="Roy A.S."/>
            <person name="Kraemer L."/>
            <person name="Andreson R."/>
            <person name="Gutowska M.A."/>
            <person name="Wolf J."/>
            <person name="Bergner S.V."/>
            <person name="Schilhabel M.B."/>
            <person name="Klostermeier U.C."/>
            <person name="Beiko R.G."/>
            <person name="Rosenstiel P."/>
            <person name="Hippler M."/>
            <person name="Laroche J."/>
        </authorList>
    </citation>
    <scope>NUCLEOTIDE SEQUENCE [LARGE SCALE GENOMIC DNA]</scope>
    <source>
        <strain evidence="2 3">CCMP1005</strain>
    </source>
</reference>
<protein>
    <submittedName>
        <fullName evidence="2">Uncharacterized protein</fullName>
    </submittedName>
</protein>
<gene>
    <name evidence="2" type="ORF">THAOC_13295</name>
</gene>
<feature type="compositionally biased region" description="Gly residues" evidence="1">
    <location>
        <begin position="335"/>
        <end position="344"/>
    </location>
</feature>
<dbReference type="AlphaFoldDB" id="K0SI13"/>
<evidence type="ECO:0000256" key="1">
    <source>
        <dbReference type="SAM" id="MobiDB-lite"/>
    </source>
</evidence>
<feature type="compositionally biased region" description="Polar residues" evidence="1">
    <location>
        <begin position="569"/>
        <end position="584"/>
    </location>
</feature>
<feature type="region of interest" description="Disordered" evidence="1">
    <location>
        <begin position="287"/>
        <end position="413"/>
    </location>
</feature>
<feature type="region of interest" description="Disordered" evidence="1">
    <location>
        <begin position="499"/>
        <end position="584"/>
    </location>
</feature>
<feature type="compositionally biased region" description="Basic and acidic residues" evidence="1">
    <location>
        <begin position="528"/>
        <end position="545"/>
    </location>
</feature>
<dbReference type="EMBL" id="AGNL01015448">
    <property type="protein sequence ID" value="EJK65808.1"/>
    <property type="molecule type" value="Genomic_DNA"/>
</dbReference>